<feature type="repeat" description="Solcar" evidence="7">
    <location>
        <begin position="3"/>
        <end position="96"/>
    </location>
</feature>
<dbReference type="Proteomes" id="UP000308267">
    <property type="component" value="Unassembled WGS sequence"/>
</dbReference>
<protein>
    <recommendedName>
        <fullName evidence="11">Mitochondrial thiamine pyrophosphate carrier</fullName>
    </recommendedName>
</protein>
<dbReference type="SUPFAM" id="SSF103506">
    <property type="entry name" value="Mitochondrial carrier"/>
    <property type="match status" value="1"/>
</dbReference>
<evidence type="ECO:0000256" key="3">
    <source>
        <dbReference type="ARBA" id="ARBA00022448"/>
    </source>
</evidence>
<dbReference type="InterPro" id="IPR002067">
    <property type="entry name" value="MCP"/>
</dbReference>
<dbReference type="PANTHER" id="PTHR24089">
    <property type="entry name" value="SOLUTE CARRIER FAMILY 25"/>
    <property type="match status" value="1"/>
</dbReference>
<dbReference type="OrthoDB" id="18574at2759"/>
<dbReference type="GO" id="GO:0055085">
    <property type="term" value="P:transmembrane transport"/>
    <property type="evidence" value="ECO:0007669"/>
    <property type="project" value="InterPro"/>
</dbReference>
<reference evidence="9 10" key="1">
    <citation type="journal article" date="2019" name="BMC Genomics">
        <title>New insights from Opisthorchis felineus genome: update on genomics of the epidemiologically important liver flukes.</title>
        <authorList>
            <person name="Ershov N.I."/>
            <person name="Mordvinov V.A."/>
            <person name="Prokhortchouk E.B."/>
            <person name="Pakharukova M.Y."/>
            <person name="Gunbin K.V."/>
            <person name="Ustyantsev K."/>
            <person name="Genaev M.A."/>
            <person name="Blinov A.G."/>
            <person name="Mazur A."/>
            <person name="Boulygina E."/>
            <person name="Tsygankova S."/>
            <person name="Khrameeva E."/>
            <person name="Chekanov N."/>
            <person name="Fan G."/>
            <person name="Xiao A."/>
            <person name="Zhang H."/>
            <person name="Xu X."/>
            <person name="Yang H."/>
            <person name="Solovyev V."/>
            <person name="Lee S.M."/>
            <person name="Liu X."/>
            <person name="Afonnikov D.A."/>
            <person name="Skryabin K.G."/>
        </authorList>
    </citation>
    <scope>NUCLEOTIDE SEQUENCE [LARGE SCALE GENOMIC DNA]</scope>
    <source>
        <strain evidence="9">AK-0245</strain>
        <tissue evidence="9">Whole organism</tissue>
    </source>
</reference>
<dbReference type="GO" id="GO:0016020">
    <property type="term" value="C:membrane"/>
    <property type="evidence" value="ECO:0007669"/>
    <property type="project" value="UniProtKB-SubCell"/>
</dbReference>
<evidence type="ECO:0000256" key="7">
    <source>
        <dbReference type="PROSITE-ProRule" id="PRU00282"/>
    </source>
</evidence>
<proteinExistence type="inferred from homology"/>
<keyword evidence="3 8" id="KW-0813">Transport</keyword>
<evidence type="ECO:0000256" key="2">
    <source>
        <dbReference type="ARBA" id="ARBA00006375"/>
    </source>
</evidence>
<evidence type="ECO:0000313" key="9">
    <source>
        <dbReference type="EMBL" id="TGZ59762.1"/>
    </source>
</evidence>
<name>A0A4S2L938_OPIFE</name>
<sequence>MVGDDGRRFLAGSLSGFSVRLLTQPFDVLKIRFQLQVEPIKRFSPASYYSSLPQAFCRIFREEGIYGLWKGHVPGQLLSVTFCGVEFAVFYGLKALPATSFGYLQAHVHRDLIYGTAAGTIATTFCQPLDVMRTRLVAQGQKRVYSGLVMGLLELVRNEGVFALWRGLGPSCMLIVPQTAVTFATYEQLKRTYEKHIMSINRSSVNASSPDLKDSLPRWASLFAGSVSGLVAKTAVYPLDLIKKRLAVRGFEEARHCFGQVPDSYTAASYKLSTLRRVPTQLYATLACFRGILVQEGLIGLFKGWTPSAFKAMLSTGLTFLFFEQYLQLLKSLS</sequence>
<evidence type="ECO:0000256" key="6">
    <source>
        <dbReference type="ARBA" id="ARBA00023136"/>
    </source>
</evidence>
<keyword evidence="10" id="KW-1185">Reference proteome</keyword>
<dbReference type="EMBL" id="SJOL01008692">
    <property type="protein sequence ID" value="TGZ59762.1"/>
    <property type="molecule type" value="Genomic_DNA"/>
</dbReference>
<dbReference type="STRING" id="147828.A0A4S2L938"/>
<feature type="repeat" description="Solcar" evidence="7">
    <location>
        <begin position="106"/>
        <end position="192"/>
    </location>
</feature>
<keyword evidence="6 7" id="KW-0472">Membrane</keyword>
<accession>A0A4S2L938</accession>
<gene>
    <name evidence="9" type="ORF">CRM22_008880</name>
</gene>
<feature type="repeat" description="Solcar" evidence="7">
    <location>
        <begin position="216"/>
        <end position="329"/>
    </location>
</feature>
<dbReference type="Gene3D" id="1.50.40.10">
    <property type="entry name" value="Mitochondrial carrier domain"/>
    <property type="match status" value="1"/>
</dbReference>
<evidence type="ECO:0000313" key="10">
    <source>
        <dbReference type="Proteomes" id="UP000308267"/>
    </source>
</evidence>
<dbReference type="InterPro" id="IPR023395">
    <property type="entry name" value="MCP_dom_sf"/>
</dbReference>
<dbReference type="PROSITE" id="PS50920">
    <property type="entry name" value="SOLCAR"/>
    <property type="match status" value="3"/>
</dbReference>
<evidence type="ECO:0000256" key="8">
    <source>
        <dbReference type="RuleBase" id="RU000488"/>
    </source>
</evidence>
<evidence type="ECO:0000256" key="4">
    <source>
        <dbReference type="ARBA" id="ARBA00022692"/>
    </source>
</evidence>
<evidence type="ECO:0008006" key="11">
    <source>
        <dbReference type="Google" id="ProtNLM"/>
    </source>
</evidence>
<dbReference type="InterPro" id="IPR018108">
    <property type="entry name" value="MCP_transmembrane"/>
</dbReference>
<dbReference type="EMBL" id="SJOL01008692">
    <property type="protein sequence ID" value="TGZ59763.1"/>
    <property type="molecule type" value="Genomic_DNA"/>
</dbReference>
<comment type="similarity">
    <text evidence="2 8">Belongs to the mitochondrial carrier (TC 2.A.29) family.</text>
</comment>
<dbReference type="Pfam" id="PF00153">
    <property type="entry name" value="Mito_carr"/>
    <property type="match status" value="3"/>
</dbReference>
<dbReference type="PRINTS" id="PR00926">
    <property type="entry name" value="MITOCARRIER"/>
</dbReference>
<comment type="caution">
    <text evidence="9">The sequence shown here is derived from an EMBL/GenBank/DDBJ whole genome shotgun (WGS) entry which is preliminary data.</text>
</comment>
<keyword evidence="5" id="KW-0677">Repeat</keyword>
<evidence type="ECO:0000256" key="1">
    <source>
        <dbReference type="ARBA" id="ARBA00004141"/>
    </source>
</evidence>
<comment type="subcellular location">
    <subcellularLocation>
        <location evidence="1">Membrane</location>
        <topology evidence="1">Multi-pass membrane protein</topology>
    </subcellularLocation>
</comment>
<keyword evidence="4 7" id="KW-0812">Transmembrane</keyword>
<evidence type="ECO:0000256" key="5">
    <source>
        <dbReference type="ARBA" id="ARBA00022737"/>
    </source>
</evidence>
<dbReference type="AlphaFoldDB" id="A0A4S2L938"/>
<organism evidence="9 10">
    <name type="scientific">Opisthorchis felineus</name>
    <dbReference type="NCBI Taxonomy" id="147828"/>
    <lineage>
        <taxon>Eukaryota</taxon>
        <taxon>Metazoa</taxon>
        <taxon>Spiralia</taxon>
        <taxon>Lophotrochozoa</taxon>
        <taxon>Platyhelminthes</taxon>
        <taxon>Trematoda</taxon>
        <taxon>Digenea</taxon>
        <taxon>Opisthorchiida</taxon>
        <taxon>Opisthorchiata</taxon>
        <taxon>Opisthorchiidae</taxon>
        <taxon>Opisthorchis</taxon>
    </lineage>
</organism>